<reference evidence="2 3" key="1">
    <citation type="submission" date="2017-03" db="EMBL/GenBank/DDBJ databases">
        <title>Lifting the veil on microbial sulfur biogeochemistry in mining wastewaters.</title>
        <authorList>
            <person name="Kantor R.S."/>
            <person name="Colenbrander Nelson T."/>
            <person name="Marshall S."/>
            <person name="Bennett D."/>
            <person name="Apte S."/>
            <person name="Camacho D."/>
            <person name="Thomas B.C."/>
            <person name="Warren L.A."/>
            <person name="Banfield J.F."/>
        </authorList>
    </citation>
    <scope>NUCLEOTIDE SEQUENCE [LARGE SCALE GENOMIC DNA]</scope>
    <source>
        <strain evidence="2">32-68-21</strain>
    </source>
</reference>
<evidence type="ECO:0000313" key="2">
    <source>
        <dbReference type="EMBL" id="OYX56185.1"/>
    </source>
</evidence>
<feature type="transmembrane region" description="Helical" evidence="1">
    <location>
        <begin position="256"/>
        <end position="280"/>
    </location>
</feature>
<feature type="transmembrane region" description="Helical" evidence="1">
    <location>
        <begin position="210"/>
        <end position="236"/>
    </location>
</feature>
<evidence type="ECO:0008006" key="4">
    <source>
        <dbReference type="Google" id="ProtNLM"/>
    </source>
</evidence>
<gene>
    <name evidence="2" type="ORF">B7Y86_10760</name>
</gene>
<accession>A0A258HGQ8</accession>
<feature type="transmembrane region" description="Helical" evidence="1">
    <location>
        <begin position="117"/>
        <end position="147"/>
    </location>
</feature>
<dbReference type="EMBL" id="NCEQ01000009">
    <property type="protein sequence ID" value="OYX56185.1"/>
    <property type="molecule type" value="Genomic_DNA"/>
</dbReference>
<organism evidence="2 3">
    <name type="scientific">Brevundimonas subvibrioides</name>
    <dbReference type="NCBI Taxonomy" id="74313"/>
    <lineage>
        <taxon>Bacteria</taxon>
        <taxon>Pseudomonadati</taxon>
        <taxon>Pseudomonadota</taxon>
        <taxon>Alphaproteobacteria</taxon>
        <taxon>Caulobacterales</taxon>
        <taxon>Caulobacteraceae</taxon>
        <taxon>Brevundimonas</taxon>
    </lineage>
</organism>
<proteinExistence type="predicted"/>
<feature type="transmembrane region" description="Helical" evidence="1">
    <location>
        <begin position="25"/>
        <end position="47"/>
    </location>
</feature>
<evidence type="ECO:0000313" key="3">
    <source>
        <dbReference type="Proteomes" id="UP000216147"/>
    </source>
</evidence>
<dbReference type="AlphaFoldDB" id="A0A258HGQ8"/>
<feature type="transmembrane region" description="Helical" evidence="1">
    <location>
        <begin position="154"/>
        <end position="173"/>
    </location>
</feature>
<comment type="caution">
    <text evidence="2">The sequence shown here is derived from an EMBL/GenBank/DDBJ whole genome shotgun (WGS) entry which is preliminary data.</text>
</comment>
<keyword evidence="1" id="KW-0472">Membrane</keyword>
<evidence type="ECO:0000256" key="1">
    <source>
        <dbReference type="SAM" id="Phobius"/>
    </source>
</evidence>
<keyword evidence="1" id="KW-1133">Transmembrane helix</keyword>
<name>A0A258HGQ8_9CAUL</name>
<dbReference type="Proteomes" id="UP000216147">
    <property type="component" value="Unassembled WGS sequence"/>
</dbReference>
<keyword evidence="1" id="KW-0812">Transmembrane</keyword>
<protein>
    <recommendedName>
        <fullName evidence="4">Glycerophosphoryl diester phosphodiesterase membrane domain-containing protein</fullName>
    </recommendedName>
</protein>
<sequence length="316" mass="34076">MKPGFSFNDAVGAPFVLLRRRPLSLFVWGLIMTALVAGLYSLMIPALGSMIGAPDREAAFDTYLTESIRLQATVNGMNIVMYLVMLLTWTAAARATLSPGRGDPFLFLRVGMDEVRVAVTLIAVFFIWYIVLIVMVLIGVGIGFALWSQGQATAISVLIAYGLLVFALSVWGWLRVSLIAPASLILKRFAFTEGWAIARGQMWKLLGLNLVIWIINMISAILMYAAVGAILAAGFFGQGLVWPHDIDSVADLEPLLRPMLLPALGTVIPMSLGFGWMMALHAAPGVVAARQLLDGVPAPAPIVEDAPPVDTLQPSQ</sequence>